<dbReference type="AlphaFoldDB" id="A0A1Y1ZT77"/>
<dbReference type="STRING" id="1231657.A0A1Y1ZT77"/>
<dbReference type="Proteomes" id="UP000193144">
    <property type="component" value="Unassembled WGS sequence"/>
</dbReference>
<dbReference type="GO" id="GO:0016787">
    <property type="term" value="F:hydrolase activity"/>
    <property type="evidence" value="ECO:0007669"/>
    <property type="project" value="UniProtKB-KW"/>
</dbReference>
<dbReference type="PANTHER" id="PTHR10357:SF209">
    <property type="entry name" value="PERIPLASMIC ALPHA-AMYLASE"/>
    <property type="match status" value="1"/>
</dbReference>
<dbReference type="EMBL" id="MCFA01000042">
    <property type="protein sequence ID" value="ORY13410.1"/>
    <property type="molecule type" value="Genomic_DNA"/>
</dbReference>
<dbReference type="CDD" id="cd11352">
    <property type="entry name" value="AmyAc_5"/>
    <property type="match status" value="1"/>
</dbReference>
<name>A0A1Y1ZT77_9PLEO</name>
<dbReference type="Pfam" id="PF00128">
    <property type="entry name" value="Alpha-amylase"/>
    <property type="match status" value="1"/>
</dbReference>
<keyword evidence="4" id="KW-1185">Reference proteome</keyword>
<dbReference type="PANTHER" id="PTHR10357">
    <property type="entry name" value="ALPHA-AMYLASE FAMILY MEMBER"/>
    <property type="match status" value="1"/>
</dbReference>
<comment type="caution">
    <text evidence="3">The sequence shown here is derived from an EMBL/GenBank/DDBJ whole genome shotgun (WGS) entry which is preliminary data.</text>
</comment>
<gene>
    <name evidence="3" type="ORF">BCR34DRAFT_481150</name>
</gene>
<keyword evidence="3" id="KW-0378">Hydrolase</keyword>
<dbReference type="SUPFAM" id="SSF51445">
    <property type="entry name" value="(Trans)glycosidases"/>
    <property type="match status" value="1"/>
</dbReference>
<reference evidence="3 4" key="1">
    <citation type="submission" date="2016-07" db="EMBL/GenBank/DDBJ databases">
        <title>Pervasive Adenine N6-methylation of Active Genes in Fungi.</title>
        <authorList>
            <consortium name="DOE Joint Genome Institute"/>
            <person name="Mondo S.J."/>
            <person name="Dannebaum R.O."/>
            <person name="Kuo R.C."/>
            <person name="Labutti K."/>
            <person name="Haridas S."/>
            <person name="Kuo A."/>
            <person name="Salamov A."/>
            <person name="Ahrendt S.R."/>
            <person name="Lipzen A."/>
            <person name="Sullivan W."/>
            <person name="Andreopoulos W.B."/>
            <person name="Clum A."/>
            <person name="Lindquist E."/>
            <person name="Daum C."/>
            <person name="Ramamoorthy G.K."/>
            <person name="Gryganskyi A."/>
            <person name="Culley D."/>
            <person name="Magnuson J.K."/>
            <person name="James T.Y."/>
            <person name="O'Malley M.A."/>
            <person name="Stajich J.E."/>
            <person name="Spatafora J.W."/>
            <person name="Visel A."/>
            <person name="Grigoriev I.V."/>
        </authorList>
    </citation>
    <scope>NUCLEOTIDE SEQUENCE [LARGE SCALE GENOMIC DNA]</scope>
    <source>
        <strain evidence="3 4">CBS 115471</strain>
    </source>
</reference>
<evidence type="ECO:0000256" key="1">
    <source>
        <dbReference type="ARBA" id="ARBA00008061"/>
    </source>
</evidence>
<dbReference type="GO" id="GO:0005975">
    <property type="term" value="P:carbohydrate metabolic process"/>
    <property type="evidence" value="ECO:0007669"/>
    <property type="project" value="InterPro"/>
</dbReference>
<evidence type="ECO:0000313" key="3">
    <source>
        <dbReference type="EMBL" id="ORY13410.1"/>
    </source>
</evidence>
<protein>
    <submittedName>
        <fullName evidence="3">Glycoside hydrolase superfamily</fullName>
    </submittedName>
</protein>
<sequence length="632" mass="71014">MFENQIRTSNSPAPAVYSINDKSVREAISHAPANKQKYYSSPSAWEDEQLYFLLPDRFSDGSEDGVRDADDQPVTGKVLAFKRTDNSNAIHPPNDPNTWQQAGKVFQGGNLRGVNNKLGYLKRLGVTALWVGPIFKQVPKDEGSYHGYAVQNFLQIDNHFGTREDLRDLVRNAHTHGIYVILDIILNHSGDVFAYKGGDDKRWSGQKFDVEGFRDASRNPTLPFQPLDLQSATKDVEDCAIWPIELQAPESFTCEGAIADWDRYPEYLRGDFLSLKDINLGADSPENFMPTSALKTLCEVYKYWIAFADLDGFRIDTVKHMGDGPTRYLCTTLHEFASTLGKENFFLVGEVTGGHAFETVEATGLDAALGIGNVQQNLWQLPKGYTNPSEYFDLFRNATYLKKGTNAWTRNKVVTMIDDHDQVWRPSQDKARFCSESQGDKLAIAAVALNLTTLGIPCIYYGTEQQFDGRGGDDRYIREAMFGGTFGAFRSKERHFFDESNIVFQEISKLCKLRKEFQVLRRGRQYLREISSDGIGFGIPHIIGGRMRSIIAWSRIFGDQEVLCAINTNPDEWTKAYVVIDAGLHLDEDVLKCIYAYPVDGDRAVPPELAVKRINGAVVSLEVPPAGFVMYT</sequence>
<dbReference type="InterPro" id="IPR017853">
    <property type="entry name" value="GH"/>
</dbReference>
<comment type="similarity">
    <text evidence="1">Belongs to the glycosyl hydrolase 13 family.</text>
</comment>
<dbReference type="SMART" id="SM00642">
    <property type="entry name" value="Aamy"/>
    <property type="match status" value="1"/>
</dbReference>
<dbReference type="OrthoDB" id="204980at2759"/>
<evidence type="ECO:0000259" key="2">
    <source>
        <dbReference type="SMART" id="SM00642"/>
    </source>
</evidence>
<dbReference type="InterPro" id="IPR006047">
    <property type="entry name" value="GH13_cat_dom"/>
</dbReference>
<organism evidence="3 4">
    <name type="scientific">Clohesyomyces aquaticus</name>
    <dbReference type="NCBI Taxonomy" id="1231657"/>
    <lineage>
        <taxon>Eukaryota</taxon>
        <taxon>Fungi</taxon>
        <taxon>Dikarya</taxon>
        <taxon>Ascomycota</taxon>
        <taxon>Pezizomycotina</taxon>
        <taxon>Dothideomycetes</taxon>
        <taxon>Pleosporomycetidae</taxon>
        <taxon>Pleosporales</taxon>
        <taxon>Lindgomycetaceae</taxon>
        <taxon>Clohesyomyces</taxon>
    </lineage>
</organism>
<feature type="domain" description="Glycosyl hydrolase family 13 catalytic" evidence="2">
    <location>
        <begin position="52"/>
        <end position="514"/>
    </location>
</feature>
<dbReference type="Gene3D" id="3.20.20.80">
    <property type="entry name" value="Glycosidases"/>
    <property type="match status" value="1"/>
</dbReference>
<evidence type="ECO:0000313" key="4">
    <source>
        <dbReference type="Proteomes" id="UP000193144"/>
    </source>
</evidence>
<proteinExistence type="inferred from homology"/>
<accession>A0A1Y1ZT77</accession>